<dbReference type="InterPro" id="IPR011004">
    <property type="entry name" value="Trimer_LpxA-like_sf"/>
</dbReference>
<name>A0ABP7MX90_9MICO</name>
<dbReference type="InterPro" id="IPR037133">
    <property type="entry name" value="THP_succinylTrfase_N_sf"/>
</dbReference>
<dbReference type="InterPro" id="IPR023180">
    <property type="entry name" value="THP_succinylTrfase_dom1"/>
</dbReference>
<feature type="domain" description="Tetrahydrodipicolinate-N-succinyltransferase chain A" evidence="2">
    <location>
        <begin position="11"/>
        <end position="67"/>
    </location>
</feature>
<sequence length="269" mass="28329">MHMSEAEKSRLEERIEVLWENPGSEAEDAVSEVVSGLDAGVYRCAEQVDGAWRVNTWVKKALAMHFRTQPVVTARFGPWTVRDRFALKQDAEEGGYRVAPSGAARHGSYVAPGATLMPSFVNLGCRVGEGTLVDTWVSLGTCAQIGDRVTLLPNTSIVGALHPIDALPAIVEDDCWVGSGAVIGAGVLVRTRAVVGHGTVIGAGQPIVDVTEGAPRVLDHVPADAIVINAAVDTGSGSSAPVRPAVVGYRRAGEPAHEALERVMRLPSA</sequence>
<protein>
    <submittedName>
        <fullName evidence="3">2,3,4,5-tetrahydropyridine-2,6-dicarboxylate N-succinyltransferase</fullName>
    </submittedName>
</protein>
<dbReference type="Gene3D" id="2.160.10.10">
    <property type="entry name" value="Hexapeptide repeat proteins"/>
    <property type="match status" value="1"/>
</dbReference>
<gene>
    <name evidence="3" type="ORF">GCM10022383_08130</name>
</gene>
<proteinExistence type="inferred from homology"/>
<evidence type="ECO:0000259" key="2">
    <source>
        <dbReference type="Pfam" id="PF14805"/>
    </source>
</evidence>
<dbReference type="Proteomes" id="UP001501591">
    <property type="component" value="Unassembled WGS sequence"/>
</dbReference>
<organism evidence="3 4">
    <name type="scientific">Microbacterium soli</name>
    <dbReference type="NCBI Taxonomy" id="446075"/>
    <lineage>
        <taxon>Bacteria</taxon>
        <taxon>Bacillati</taxon>
        <taxon>Actinomycetota</taxon>
        <taxon>Actinomycetes</taxon>
        <taxon>Micrococcales</taxon>
        <taxon>Microbacteriaceae</taxon>
        <taxon>Microbacterium</taxon>
    </lineage>
</organism>
<dbReference type="SUPFAM" id="SSF51161">
    <property type="entry name" value="Trimeric LpxA-like enzymes"/>
    <property type="match status" value="1"/>
</dbReference>
<dbReference type="Gene3D" id="1.10.166.10">
    <property type="entry name" value="Tetrahydrodipicolinate-N-succinyltransferase, N-terminal domain"/>
    <property type="match status" value="1"/>
</dbReference>
<dbReference type="EMBL" id="BAABCP010000001">
    <property type="protein sequence ID" value="GAA3931920.1"/>
    <property type="molecule type" value="Genomic_DNA"/>
</dbReference>
<dbReference type="Pfam" id="PF14805">
    <property type="entry name" value="THDPS_N_2"/>
    <property type="match status" value="1"/>
</dbReference>
<evidence type="ECO:0000313" key="3">
    <source>
        <dbReference type="EMBL" id="GAA3931920.1"/>
    </source>
</evidence>
<comment type="caution">
    <text evidence="3">The sequence shown here is derived from an EMBL/GenBank/DDBJ whole genome shotgun (WGS) entry which is preliminary data.</text>
</comment>
<reference evidence="4" key="1">
    <citation type="journal article" date="2019" name="Int. J. Syst. Evol. Microbiol.">
        <title>The Global Catalogue of Microorganisms (GCM) 10K type strain sequencing project: providing services to taxonomists for standard genome sequencing and annotation.</title>
        <authorList>
            <consortium name="The Broad Institute Genomics Platform"/>
            <consortium name="The Broad Institute Genome Sequencing Center for Infectious Disease"/>
            <person name="Wu L."/>
            <person name="Ma J."/>
        </authorList>
    </citation>
    <scope>NUCLEOTIDE SEQUENCE [LARGE SCALE GENOMIC DNA]</scope>
    <source>
        <strain evidence="4">JCM 17024</strain>
    </source>
</reference>
<evidence type="ECO:0000313" key="4">
    <source>
        <dbReference type="Proteomes" id="UP001501591"/>
    </source>
</evidence>
<keyword evidence="4" id="KW-1185">Reference proteome</keyword>
<comment type="similarity">
    <text evidence="1">Belongs to the transferase hexapeptide repeat family.</text>
</comment>
<accession>A0ABP7MX90</accession>
<evidence type="ECO:0000256" key="1">
    <source>
        <dbReference type="ARBA" id="ARBA00007274"/>
    </source>
</evidence>